<dbReference type="Proteomes" id="UP001431693">
    <property type="component" value="Unassembled WGS sequence"/>
</dbReference>
<dbReference type="EMBL" id="JASJEX010000002">
    <property type="protein sequence ID" value="MDJ1129320.1"/>
    <property type="molecule type" value="Genomic_DNA"/>
</dbReference>
<name>A0ABT6ZJU1_9ACTN</name>
<protein>
    <submittedName>
        <fullName evidence="3">Uncharacterized protein</fullName>
    </submittedName>
</protein>
<feature type="region of interest" description="Disordered" evidence="1">
    <location>
        <begin position="94"/>
        <end position="113"/>
    </location>
</feature>
<comment type="caution">
    <text evidence="3">The sequence shown here is derived from an EMBL/GenBank/DDBJ whole genome shotgun (WGS) entry which is preliminary data.</text>
</comment>
<accession>A0ABT6ZJU1</accession>
<evidence type="ECO:0000313" key="3">
    <source>
        <dbReference type="EMBL" id="MDJ1129320.1"/>
    </source>
</evidence>
<dbReference type="RefSeq" id="WP_283713602.1">
    <property type="nucleotide sequence ID" value="NZ_JASJEW010000005.1"/>
</dbReference>
<evidence type="ECO:0000313" key="4">
    <source>
        <dbReference type="Proteomes" id="UP001431693"/>
    </source>
</evidence>
<feature type="compositionally biased region" description="Polar residues" evidence="1">
    <location>
        <begin position="95"/>
        <end position="105"/>
    </location>
</feature>
<evidence type="ECO:0000256" key="1">
    <source>
        <dbReference type="SAM" id="MobiDB-lite"/>
    </source>
</evidence>
<proteinExistence type="predicted"/>
<organism evidence="3 4">
    <name type="scientific">Kribbibacterium absianum</name>
    <dbReference type="NCBI Taxonomy" id="3044210"/>
    <lineage>
        <taxon>Bacteria</taxon>
        <taxon>Bacillati</taxon>
        <taxon>Actinomycetota</taxon>
        <taxon>Coriobacteriia</taxon>
        <taxon>Coriobacteriales</taxon>
        <taxon>Kribbibacteriaceae</taxon>
        <taxon>Kribbibacterium</taxon>
    </lineage>
</organism>
<dbReference type="PROSITE" id="PS51318">
    <property type="entry name" value="TAT"/>
    <property type="match status" value="1"/>
</dbReference>
<feature type="chain" id="PRO_5047058672" evidence="2">
    <location>
        <begin position="31"/>
        <end position="113"/>
    </location>
</feature>
<feature type="signal peptide" evidence="2">
    <location>
        <begin position="1"/>
        <end position="30"/>
    </location>
</feature>
<sequence length="113" mass="12000">MVESNLNRRLFLKAGTLAMVGLLVPRTARAAESSVASVDVPQLVLTPAPGVELPSTQLEQQQLAAIREEVEALIAADALHYSSRPTYETVYGATKPSSVTSRLSPTNPPMAIA</sequence>
<gene>
    <name evidence="3" type="ORF">QJ043_04415</name>
</gene>
<evidence type="ECO:0000256" key="2">
    <source>
        <dbReference type="SAM" id="SignalP"/>
    </source>
</evidence>
<reference evidence="3" key="1">
    <citation type="submission" date="2023-05" db="EMBL/GenBank/DDBJ databases">
        <title>[olsenella] sp. nov., isolated from a pig farm feces dump.</title>
        <authorList>
            <person name="Chang Y.-H."/>
        </authorList>
    </citation>
    <scope>NUCLEOTIDE SEQUENCE</scope>
    <source>
        <strain evidence="3">YH-ols2217</strain>
    </source>
</reference>
<keyword evidence="4" id="KW-1185">Reference proteome</keyword>
<keyword evidence="2" id="KW-0732">Signal</keyword>
<dbReference type="InterPro" id="IPR006311">
    <property type="entry name" value="TAT_signal"/>
</dbReference>